<evidence type="ECO:0000256" key="1">
    <source>
        <dbReference type="SAM" id="MobiDB-lite"/>
    </source>
</evidence>
<organism evidence="3 4">
    <name type="scientific">Natrialba aegyptia DSM 13077</name>
    <dbReference type="NCBI Taxonomy" id="1227491"/>
    <lineage>
        <taxon>Archaea</taxon>
        <taxon>Methanobacteriati</taxon>
        <taxon>Methanobacteriota</taxon>
        <taxon>Stenosarchaea group</taxon>
        <taxon>Halobacteria</taxon>
        <taxon>Halobacteriales</taxon>
        <taxon>Natrialbaceae</taxon>
        <taxon>Natrialba</taxon>
    </lineage>
</organism>
<feature type="region of interest" description="Disordered" evidence="1">
    <location>
        <begin position="340"/>
        <end position="360"/>
    </location>
</feature>
<dbReference type="PATRIC" id="fig|1227491.4.peg.3315"/>
<gene>
    <name evidence="3" type="ORF">C480_16140</name>
</gene>
<keyword evidence="2" id="KW-1133">Transmembrane helix</keyword>
<dbReference type="RefSeq" id="WP_006666638.1">
    <property type="nucleotide sequence ID" value="NZ_AOIP01000033.1"/>
</dbReference>
<sequence>MDLWPWSDTEPTQASNTIAALLVIGLACLAVFSLGLTYMYGSTPQDSLLSENGPQLPDDIPTYDTPAEAGARHGTADDVYLTADGGAILVYENTLNDTQSPVRRSVTATTALTELTTELAGQDRETAGTEIPVTPAQLADGEQVLDQPTPGSTLDLDVSGESSRDTNEFEAALSATGPTEHMEERLSGSTTGEIRLTPDAITTTGTATSTSSTTGTETETPRYLSVSVADSGSTDGEYRMHIERRTQIDSSAVSRWQTRANASDTLETEFGSIAARFGGESSVELEQYALVAEETASNTTDSNQTAASTAAQSDYELDLEFTVTYTGLNEGIERALSTTLTGSDGATTEGSTVQQSTPENERVLTTALSELEIETAEFTQETTPKQTGQGMGQTTRTDWNVKLANYERALRAIIEPERLERASPNANGTDTETNLQARLDAQREADLQTVLEWNAEGETTPNQAHDTGTQGQSDRRYSVTATITGATENWSDYVDERAARGLGSRPDTAFDLEITTDRSTVDLEGEFELPRETVANRTADYLAKSVQFDPLGGSDGAAFVSALDEWNLDLTRTNVELDGETIRVHGGATFEDLGGLLDQLIPTTKQDDGVGKTYVAVDDLGDVATENADAFDREALADLPIVDEQTDVYEVGSWDEAKGE</sequence>
<feature type="region of interest" description="Disordered" evidence="1">
    <location>
        <begin position="455"/>
        <end position="475"/>
    </location>
</feature>
<accession>M0B0Q7</accession>
<evidence type="ECO:0000256" key="2">
    <source>
        <dbReference type="SAM" id="Phobius"/>
    </source>
</evidence>
<name>M0B0Q7_9EURY</name>
<keyword evidence="2" id="KW-0472">Membrane</keyword>
<feature type="region of interest" description="Disordered" evidence="1">
    <location>
        <begin position="134"/>
        <end position="188"/>
    </location>
</feature>
<proteinExistence type="predicted"/>
<evidence type="ECO:0000313" key="3">
    <source>
        <dbReference type="EMBL" id="ELZ03279.1"/>
    </source>
</evidence>
<comment type="caution">
    <text evidence="3">The sequence shown here is derived from an EMBL/GenBank/DDBJ whole genome shotgun (WGS) entry which is preliminary data.</text>
</comment>
<dbReference type="AlphaFoldDB" id="M0B0Q7"/>
<evidence type="ECO:0000313" key="4">
    <source>
        <dbReference type="Proteomes" id="UP000011591"/>
    </source>
</evidence>
<dbReference type="Proteomes" id="UP000011591">
    <property type="component" value="Unassembled WGS sequence"/>
</dbReference>
<keyword evidence="4" id="KW-1185">Reference proteome</keyword>
<protein>
    <submittedName>
        <fullName evidence="3">Uncharacterized protein</fullName>
    </submittedName>
</protein>
<dbReference type="EMBL" id="AOIP01000033">
    <property type="protein sequence ID" value="ELZ03279.1"/>
    <property type="molecule type" value="Genomic_DNA"/>
</dbReference>
<feature type="compositionally biased region" description="Polar residues" evidence="1">
    <location>
        <begin position="340"/>
        <end position="358"/>
    </location>
</feature>
<reference evidence="3 4" key="1">
    <citation type="journal article" date="2014" name="PLoS Genet.">
        <title>Phylogenetically driven sequencing of extremely halophilic archaea reveals strategies for static and dynamic osmo-response.</title>
        <authorList>
            <person name="Becker E.A."/>
            <person name="Seitzer P.M."/>
            <person name="Tritt A."/>
            <person name="Larsen D."/>
            <person name="Krusor M."/>
            <person name="Yao A.I."/>
            <person name="Wu D."/>
            <person name="Madern D."/>
            <person name="Eisen J.A."/>
            <person name="Darling A.E."/>
            <person name="Facciotti M.T."/>
        </authorList>
    </citation>
    <scope>NUCLEOTIDE SEQUENCE [LARGE SCALE GENOMIC DNA]</scope>
    <source>
        <strain evidence="3 4">DSM 13077</strain>
    </source>
</reference>
<feature type="compositionally biased region" description="Polar residues" evidence="1">
    <location>
        <begin position="457"/>
        <end position="472"/>
    </location>
</feature>
<feature type="transmembrane region" description="Helical" evidence="2">
    <location>
        <begin position="20"/>
        <end position="40"/>
    </location>
</feature>
<keyword evidence="2" id="KW-0812">Transmembrane</keyword>